<reference evidence="7" key="2">
    <citation type="journal article" date="2021" name="Microbiome">
        <title>Successional dynamics and alternative stable states in a saline activated sludge microbial community over 9 years.</title>
        <authorList>
            <person name="Wang Y."/>
            <person name="Ye J."/>
            <person name="Ju F."/>
            <person name="Liu L."/>
            <person name="Boyd J.A."/>
            <person name="Deng Y."/>
            <person name="Parks D.H."/>
            <person name="Jiang X."/>
            <person name="Yin X."/>
            <person name="Woodcroft B.J."/>
            <person name="Tyson G.W."/>
            <person name="Hugenholtz P."/>
            <person name="Polz M.F."/>
            <person name="Zhang T."/>
        </authorList>
    </citation>
    <scope>NUCLEOTIDE SEQUENCE</scope>
    <source>
        <strain evidence="7">HKST-UBA01</strain>
    </source>
</reference>
<evidence type="ECO:0000256" key="4">
    <source>
        <dbReference type="RuleBase" id="RU363069"/>
    </source>
</evidence>
<keyword evidence="4" id="KW-0255">Endonuclease</keyword>
<evidence type="ECO:0000256" key="2">
    <source>
        <dbReference type="ARBA" id="ARBA00022801"/>
    </source>
</evidence>
<comment type="similarity">
    <text evidence="4">Belongs to the SbcD family.</text>
</comment>
<keyword evidence="4" id="KW-0235">DNA replication</keyword>
<dbReference type="Proteomes" id="UP000697710">
    <property type="component" value="Unassembled WGS sequence"/>
</dbReference>
<comment type="function">
    <text evidence="4">SbcCD cleaves DNA hairpin structures. These structures can inhibit DNA replication and are intermediates in certain DNA recombination reactions. The complex acts as a 3'-&gt;5' double strand exonuclease that can open hairpins. It also has a 5' single-strand endonuclease activity.</text>
</comment>
<dbReference type="InterPro" id="IPR029052">
    <property type="entry name" value="Metallo-depent_PP-like"/>
</dbReference>
<dbReference type="EMBL" id="JAGQHR010000099">
    <property type="protein sequence ID" value="MCA9727031.1"/>
    <property type="molecule type" value="Genomic_DNA"/>
</dbReference>
<reference evidence="7" key="1">
    <citation type="submission" date="2020-04" db="EMBL/GenBank/DDBJ databases">
        <authorList>
            <person name="Zhang T."/>
        </authorList>
    </citation>
    <scope>NUCLEOTIDE SEQUENCE</scope>
    <source>
        <strain evidence="7">HKST-UBA01</strain>
    </source>
</reference>
<organism evidence="7 8">
    <name type="scientific">Eiseniibacteriota bacterium</name>
    <dbReference type="NCBI Taxonomy" id="2212470"/>
    <lineage>
        <taxon>Bacteria</taxon>
        <taxon>Candidatus Eiseniibacteriota</taxon>
    </lineage>
</organism>
<evidence type="ECO:0000259" key="6">
    <source>
        <dbReference type="Pfam" id="PF00149"/>
    </source>
</evidence>
<keyword evidence="3 4" id="KW-0269">Exonuclease</keyword>
<dbReference type="SUPFAM" id="SSF56300">
    <property type="entry name" value="Metallo-dependent phosphatases"/>
    <property type="match status" value="1"/>
</dbReference>
<protein>
    <recommendedName>
        <fullName evidence="4">Nuclease SbcCD subunit D</fullName>
    </recommendedName>
</protein>
<keyword evidence="2 4" id="KW-0378">Hydrolase</keyword>
<evidence type="ECO:0000256" key="1">
    <source>
        <dbReference type="ARBA" id="ARBA00022722"/>
    </source>
</evidence>
<dbReference type="InterPro" id="IPR004593">
    <property type="entry name" value="SbcD"/>
</dbReference>
<name>A0A956RN15_UNCEI</name>
<dbReference type="GO" id="GO:0006260">
    <property type="term" value="P:DNA replication"/>
    <property type="evidence" value="ECO:0007669"/>
    <property type="project" value="UniProtKB-KW"/>
</dbReference>
<dbReference type="InterPro" id="IPR041796">
    <property type="entry name" value="Mre11_N"/>
</dbReference>
<sequence length="441" mass="48314">MKLLHVSDWHLGCVTRNISRQPDHETVIGEMLAIARQERPDLVLHTGDLFDQARPSYETLRFGIETLQEFATLAPTIVLAGNHDSPALFRLFQRLSGTGSRLRFVDRALPPEAGGILDLPGPNDERIRLAPLPFVHQNRMIEAFEDPSTWMADYADRVQRIEAALGRGLGEGYDTNRDVLLFAAHLHVGGAVFSNSERSIHVTDSYSTRVEHLPPVSYAAFGHIHRPQALPGSLVPGRYAGSPIPLDFGELGESKSVVLVEARPGRPASITPLPLSGGRALRRFIGTLDDLAREADTFSDELCSFTIQTASHVPDLSDQVRALCPQAVLLEVIEVCAERTVTALTAADAESEERTGLEPLFRGYLEEMGTQQARADTVLGLFGKLLGDLSHEESVFVPELTRLEKAVSRKKGAAEREPSTESPRRAGAKSRREATGQGAER</sequence>
<dbReference type="Gene3D" id="3.60.21.10">
    <property type="match status" value="1"/>
</dbReference>
<dbReference type="CDD" id="cd00840">
    <property type="entry name" value="MPP_Mre11_N"/>
    <property type="match status" value="1"/>
</dbReference>
<comment type="subunit">
    <text evidence="4">Heterodimer of SbcC and SbcD.</text>
</comment>
<proteinExistence type="inferred from homology"/>
<accession>A0A956RN15</accession>
<evidence type="ECO:0000313" key="7">
    <source>
        <dbReference type="EMBL" id="MCA9727031.1"/>
    </source>
</evidence>
<dbReference type="InterPro" id="IPR050535">
    <property type="entry name" value="DNA_Repair-Maintenance_Comp"/>
</dbReference>
<dbReference type="Pfam" id="PF00149">
    <property type="entry name" value="Metallophos"/>
    <property type="match status" value="1"/>
</dbReference>
<dbReference type="InterPro" id="IPR004843">
    <property type="entry name" value="Calcineurin-like_PHP"/>
</dbReference>
<dbReference type="PANTHER" id="PTHR30337:SF0">
    <property type="entry name" value="NUCLEASE SBCCD SUBUNIT D"/>
    <property type="match status" value="1"/>
</dbReference>
<keyword evidence="1 4" id="KW-0540">Nuclease</keyword>
<feature type="region of interest" description="Disordered" evidence="5">
    <location>
        <begin position="406"/>
        <end position="441"/>
    </location>
</feature>
<dbReference type="PANTHER" id="PTHR30337">
    <property type="entry name" value="COMPONENT OF ATP-DEPENDENT DSDNA EXONUCLEASE"/>
    <property type="match status" value="1"/>
</dbReference>
<gene>
    <name evidence="4" type="primary">sbcD</name>
    <name evidence="7" type="ORF">KC729_05055</name>
</gene>
<evidence type="ECO:0000256" key="5">
    <source>
        <dbReference type="SAM" id="MobiDB-lite"/>
    </source>
</evidence>
<evidence type="ECO:0000313" key="8">
    <source>
        <dbReference type="Proteomes" id="UP000697710"/>
    </source>
</evidence>
<dbReference type="AlphaFoldDB" id="A0A956RN15"/>
<comment type="caution">
    <text evidence="7">The sequence shown here is derived from an EMBL/GenBank/DDBJ whole genome shotgun (WGS) entry which is preliminary data.</text>
</comment>
<evidence type="ECO:0000256" key="3">
    <source>
        <dbReference type="ARBA" id="ARBA00022839"/>
    </source>
</evidence>
<feature type="domain" description="Calcineurin-like phosphoesterase" evidence="6">
    <location>
        <begin position="1"/>
        <end position="227"/>
    </location>
</feature>
<keyword evidence="4" id="KW-0233">DNA recombination</keyword>
<dbReference type="GO" id="GO:0008408">
    <property type="term" value="F:3'-5' exonuclease activity"/>
    <property type="evidence" value="ECO:0007669"/>
    <property type="project" value="InterPro"/>
</dbReference>
<dbReference type="NCBIfam" id="TIGR00619">
    <property type="entry name" value="sbcd"/>
    <property type="match status" value="1"/>
</dbReference>
<dbReference type="GO" id="GO:0004519">
    <property type="term" value="F:endonuclease activity"/>
    <property type="evidence" value="ECO:0007669"/>
    <property type="project" value="UniProtKB-KW"/>
</dbReference>
<dbReference type="GO" id="GO:0006310">
    <property type="term" value="P:DNA recombination"/>
    <property type="evidence" value="ECO:0007669"/>
    <property type="project" value="UniProtKB-KW"/>
</dbReference>